<name>A0ABR1PYI5_9PEZI</name>
<evidence type="ECO:0000313" key="2">
    <source>
        <dbReference type="EMBL" id="KAK7942669.1"/>
    </source>
</evidence>
<feature type="region of interest" description="Disordered" evidence="1">
    <location>
        <begin position="163"/>
        <end position="194"/>
    </location>
</feature>
<dbReference type="RefSeq" id="XP_066694700.1">
    <property type="nucleotide sequence ID" value="XM_066848004.1"/>
</dbReference>
<sequence>MPKDIKGWTQKKTWSHDRDKVMFPYFNEKNLETEGLLEIIRARAADPPSEFSSWDWHSWNKVLKAACGLIPSDRDPARVQDWYDLAARESSSYGEEFNTQKEAGELLGNPLHPLIIPVVRPFQQTHITDGHVPEVEAKLAIEVHQVVYQFLLGICKDLASEDGPKKKGKGKCKEPAQDEDEDEEDEDEEMPDADTARAMGEAVRALGTPWRDEKPDPSERQYQQKVLDYLETCRPGIPFTAPSDINWDFIEQVVHDRLVAAENELLGMRESPAVFAEKMSECRKNHWRQIAPTSKVRPGMSDITKAELKIWFGRTRGMTAEEKDDHKFHKGQRLQRRRINEKMHELHTAICQRIITYEIWGNCFRYVTELRENWDEVALYPREDSQVSADYQKLACMLWAHRAPGFTNAIPGSTIADEMAEIVERGKNQFSDLNKGFMADFRAANDVRMELGKFLLRHTDAFFKPPHSFIGCPEMQKIFNDSFGTPIKALFGAPILNVYFPSGTKMWQENAPPWQAVIDSSDKAEAPDYRQLTNYPPGVRQANQQAEANLQAFWTELDSMLEKLKTMPPETKALFERARPLRTPDAGVRPQGSTTPTTATSSSNNNTQDDTFVPFGSGTGEADRPSRLVLEDRQEKEKTRGVPDPSKEPARPAADGPAPPKQPIPVSKRAMGLLELLLGEHTENQPVAWDDFVAMMKSIGFGERTTKTGGSARLFVPTPKLVEGWQVAATASKHRPPPGDHHYLRSVRDWARNPQYGLAKYGWTLDSFVLQK</sequence>
<feature type="compositionally biased region" description="Basic and acidic residues" evidence="1">
    <location>
        <begin position="621"/>
        <end position="650"/>
    </location>
</feature>
<dbReference type="EMBL" id="JAQQWE010000008">
    <property type="protein sequence ID" value="KAK7942669.1"/>
    <property type="molecule type" value="Genomic_DNA"/>
</dbReference>
<evidence type="ECO:0000256" key="1">
    <source>
        <dbReference type="SAM" id="MobiDB-lite"/>
    </source>
</evidence>
<comment type="caution">
    <text evidence="2">The sequence shown here is derived from an EMBL/GenBank/DDBJ whole genome shotgun (WGS) entry which is preliminary data.</text>
</comment>
<dbReference type="GeneID" id="92081066"/>
<evidence type="ECO:0000313" key="3">
    <source>
        <dbReference type="Proteomes" id="UP001391051"/>
    </source>
</evidence>
<keyword evidence="3" id="KW-1185">Reference proteome</keyword>
<feature type="compositionally biased region" description="Basic and acidic residues" evidence="1">
    <location>
        <begin position="163"/>
        <end position="176"/>
    </location>
</feature>
<reference evidence="2 3" key="1">
    <citation type="submission" date="2023-01" db="EMBL/GenBank/DDBJ databases">
        <title>Analysis of 21 Apiospora genomes using comparative genomics revels a genus with tremendous synthesis potential of carbohydrate active enzymes and secondary metabolites.</title>
        <authorList>
            <person name="Sorensen T."/>
        </authorList>
    </citation>
    <scope>NUCLEOTIDE SEQUENCE [LARGE SCALE GENOMIC DNA]</scope>
    <source>
        <strain evidence="2 3">CBS 24483</strain>
    </source>
</reference>
<feature type="compositionally biased region" description="Acidic residues" evidence="1">
    <location>
        <begin position="177"/>
        <end position="192"/>
    </location>
</feature>
<gene>
    <name evidence="2" type="ORF">PG986_011782</name>
</gene>
<proteinExistence type="predicted"/>
<protein>
    <submittedName>
        <fullName evidence="2">Uncharacterized protein</fullName>
    </submittedName>
</protein>
<organism evidence="2 3">
    <name type="scientific">Apiospora aurea</name>
    <dbReference type="NCBI Taxonomy" id="335848"/>
    <lineage>
        <taxon>Eukaryota</taxon>
        <taxon>Fungi</taxon>
        <taxon>Dikarya</taxon>
        <taxon>Ascomycota</taxon>
        <taxon>Pezizomycotina</taxon>
        <taxon>Sordariomycetes</taxon>
        <taxon>Xylariomycetidae</taxon>
        <taxon>Amphisphaeriales</taxon>
        <taxon>Apiosporaceae</taxon>
        <taxon>Apiospora</taxon>
    </lineage>
</organism>
<feature type="region of interest" description="Disordered" evidence="1">
    <location>
        <begin position="576"/>
        <end position="665"/>
    </location>
</feature>
<accession>A0ABR1PYI5</accession>
<feature type="compositionally biased region" description="Low complexity" evidence="1">
    <location>
        <begin position="593"/>
        <end position="607"/>
    </location>
</feature>
<dbReference type="Proteomes" id="UP001391051">
    <property type="component" value="Unassembled WGS sequence"/>
</dbReference>